<dbReference type="GO" id="GO:0046872">
    <property type="term" value="F:metal ion binding"/>
    <property type="evidence" value="ECO:0007669"/>
    <property type="project" value="UniProtKB-KW"/>
</dbReference>
<name>A0A7R9M1E9_9ACAR</name>
<dbReference type="InterPro" id="IPR037272">
    <property type="entry name" value="SNS_sf"/>
</dbReference>
<evidence type="ECO:0000313" key="18">
    <source>
        <dbReference type="EMBL" id="CAD7651716.1"/>
    </source>
</evidence>
<keyword evidence="16" id="KW-1015">Disulfide bond</keyword>
<comment type="function">
    <text evidence="13">Unusual broad substrate spectrum amino acid:sodium cotransporter that promotes absorption of the D isomers of essential amino acids. Neutral amino acids are the preferred substrates, especially methionine and phenylalanine.</text>
</comment>
<evidence type="ECO:0000256" key="16">
    <source>
        <dbReference type="PIRSR" id="PIRSR600175-2"/>
    </source>
</evidence>
<feature type="transmembrane region" description="Helical" evidence="17">
    <location>
        <begin position="39"/>
        <end position="67"/>
    </location>
</feature>
<keyword evidence="6" id="KW-0029">Amino-acid transport</keyword>
<keyword evidence="7 17" id="KW-1133">Transmembrane helix</keyword>
<feature type="binding site" evidence="15">
    <location>
        <position position="52"/>
    </location>
    <ligand>
        <name>Na(+)</name>
        <dbReference type="ChEBI" id="CHEBI:29101"/>
        <label>1</label>
    </ligand>
</feature>
<keyword evidence="19" id="KW-1185">Reference proteome</keyword>
<evidence type="ECO:0000256" key="12">
    <source>
        <dbReference type="ARBA" id="ARBA00023201"/>
    </source>
</evidence>
<feature type="binding site" evidence="15">
    <location>
        <position position="385"/>
    </location>
    <ligand>
        <name>Na(+)</name>
        <dbReference type="ChEBI" id="CHEBI:29101"/>
        <label>1</label>
    </ligand>
</feature>
<feature type="binding site" evidence="15">
    <location>
        <position position="287"/>
    </location>
    <ligand>
        <name>Na(+)</name>
        <dbReference type="ChEBI" id="CHEBI:29101"/>
        <label>1</label>
    </ligand>
</feature>
<feature type="binding site" evidence="15">
    <location>
        <position position="48"/>
    </location>
    <ligand>
        <name>Na(+)</name>
        <dbReference type="ChEBI" id="CHEBI:29101"/>
        <label>1</label>
    </ligand>
</feature>
<dbReference type="InterPro" id="IPR000175">
    <property type="entry name" value="Na/ntran_symport"/>
</dbReference>
<evidence type="ECO:0000256" key="6">
    <source>
        <dbReference type="ARBA" id="ARBA00022970"/>
    </source>
</evidence>
<evidence type="ECO:0000256" key="5">
    <source>
        <dbReference type="ARBA" id="ARBA00022847"/>
    </source>
</evidence>
<dbReference type="AlphaFoldDB" id="A0A7R9M1E9"/>
<accession>A0A7R9M1E9</accession>
<reference evidence="18" key="1">
    <citation type="submission" date="2020-11" db="EMBL/GenBank/DDBJ databases">
        <authorList>
            <person name="Tran Van P."/>
        </authorList>
    </citation>
    <scope>NUCLEOTIDE SEQUENCE</scope>
</reference>
<evidence type="ECO:0000256" key="7">
    <source>
        <dbReference type="ARBA" id="ARBA00022989"/>
    </source>
</evidence>
<evidence type="ECO:0000256" key="8">
    <source>
        <dbReference type="ARBA" id="ARBA00023053"/>
    </source>
</evidence>
<feature type="transmembrane region" description="Helical" evidence="17">
    <location>
        <begin position="313"/>
        <end position="334"/>
    </location>
</feature>
<dbReference type="PROSITE" id="PS00754">
    <property type="entry name" value="NA_NEUROTRAN_SYMP_2"/>
    <property type="match status" value="1"/>
</dbReference>
<keyword evidence="12" id="KW-0739">Sodium transport</keyword>
<comment type="similarity">
    <text evidence="2">Belongs to the sodium:neurotransmitter symporter (SNF) (TC 2.A.22) family.</text>
</comment>
<dbReference type="Pfam" id="PF00209">
    <property type="entry name" value="SNF"/>
    <property type="match status" value="1"/>
</dbReference>
<keyword evidence="9" id="KW-0406">Ion transport</keyword>
<dbReference type="SUPFAM" id="SSF161070">
    <property type="entry name" value="SNF-like"/>
    <property type="match status" value="1"/>
</dbReference>
<feature type="disulfide bond" evidence="16">
    <location>
        <begin position="138"/>
        <end position="148"/>
    </location>
</feature>
<evidence type="ECO:0000256" key="13">
    <source>
        <dbReference type="ARBA" id="ARBA00037785"/>
    </source>
</evidence>
<dbReference type="PANTHER" id="PTHR11616">
    <property type="entry name" value="SODIUM/CHLORIDE DEPENDENT TRANSPORTER"/>
    <property type="match status" value="1"/>
</dbReference>
<feature type="transmembrane region" description="Helical" evidence="17">
    <location>
        <begin position="231"/>
        <end position="251"/>
    </location>
</feature>
<dbReference type="Proteomes" id="UP000728032">
    <property type="component" value="Unassembled WGS sequence"/>
</dbReference>
<keyword evidence="15" id="KW-0479">Metal-binding</keyword>
<evidence type="ECO:0000256" key="3">
    <source>
        <dbReference type="ARBA" id="ARBA00022448"/>
    </source>
</evidence>
<feature type="transmembrane region" description="Helical" evidence="17">
    <location>
        <begin position="451"/>
        <end position="473"/>
    </location>
</feature>
<dbReference type="GO" id="GO:0015179">
    <property type="term" value="F:L-amino acid transmembrane transporter activity"/>
    <property type="evidence" value="ECO:0007669"/>
    <property type="project" value="TreeGrafter"/>
</dbReference>
<dbReference type="GO" id="GO:0005283">
    <property type="term" value="F:amino acid:sodium symporter activity"/>
    <property type="evidence" value="ECO:0007669"/>
    <property type="project" value="TreeGrafter"/>
</dbReference>
<dbReference type="PANTHER" id="PTHR11616:SF321">
    <property type="entry name" value="SODIUM-DEPENDENT NUTRIENT AMINO ACID TRANSPORTER 1-RELATED"/>
    <property type="match status" value="1"/>
</dbReference>
<dbReference type="GO" id="GO:0089718">
    <property type="term" value="P:amino acid import across plasma membrane"/>
    <property type="evidence" value="ECO:0007669"/>
    <property type="project" value="TreeGrafter"/>
</dbReference>
<feature type="transmembrane region" description="Helical" evidence="17">
    <location>
        <begin position="414"/>
        <end position="431"/>
    </location>
</feature>
<proteinExistence type="inferred from homology"/>
<feature type="non-terminal residue" evidence="18">
    <location>
        <position position="1"/>
    </location>
</feature>
<evidence type="ECO:0000256" key="2">
    <source>
        <dbReference type="ARBA" id="ARBA00006459"/>
    </source>
</evidence>
<comment type="subcellular location">
    <subcellularLocation>
        <location evidence="1">Membrane</location>
        <topology evidence="1">Multi-pass membrane protein</topology>
    </subcellularLocation>
</comment>
<evidence type="ECO:0000256" key="1">
    <source>
        <dbReference type="ARBA" id="ARBA00004141"/>
    </source>
</evidence>
<dbReference type="GO" id="GO:0005886">
    <property type="term" value="C:plasma membrane"/>
    <property type="evidence" value="ECO:0007669"/>
    <property type="project" value="TreeGrafter"/>
</dbReference>
<feature type="transmembrane region" description="Helical" evidence="17">
    <location>
        <begin position="485"/>
        <end position="506"/>
    </location>
</feature>
<keyword evidence="8 15" id="KW-0915">Sodium</keyword>
<sequence length="545" mass="60789">TEINGDTNQIQIDKNNEMNQIDRNNEIKGRGQWSKGIEFLLSCISMSVGLGNVCAFLIPYLLLLFIIGRPMYYLELVLGQFSGRGPIKVWKCVPALKGIGFAQMFSTGYIIIFYNYLMALTIYYFIQSFQDPLPWTECQPEWSPTGTCSANTTTTTSPISSAPDIRFLGDDDAIQSQKSWAELYYEKHVLHKSSGLDDMNWISWKLVLCLMGSWVMVYLSIIKGVSSMGKVAYFTAVFPYVVLIALLAVALTTDGAVEGIKFFFTPKWDKLLEPIVWYRAVEQSFFSLAVCFGSLIMFSSYNEFHNNVYRDAIIIAILDTFTSLLAGCVIFSNLGHLAHITGKDIDKVVEGGLGLAFVVYPQGLGTIEWVPQLWSVLFFIMMFTLGIGSSVAQVETILTAIKDEFVSLHQKKEILAAIACVCFCLLGLPLTTDAGTYVMELLDNYGVGTAVFFYGICQIIGIFWIYGLQRFCFDLKFMLNKSVGLFWKVTWGFAAPVALIVIFIYGNIEIGRTGSQKPGIPAWGTGIGWALDPTVDRDHNLQTKG</sequence>
<keyword evidence="3" id="KW-0813">Transport</keyword>
<evidence type="ECO:0000256" key="15">
    <source>
        <dbReference type="PIRSR" id="PIRSR600175-1"/>
    </source>
</evidence>
<dbReference type="PROSITE" id="PS50267">
    <property type="entry name" value="NA_NEUROTRAN_SYMP_3"/>
    <property type="match status" value="1"/>
</dbReference>
<feature type="binding site" evidence="15">
    <location>
        <position position="389"/>
    </location>
    <ligand>
        <name>Na(+)</name>
        <dbReference type="ChEBI" id="CHEBI:29101"/>
        <label>1</label>
    </ligand>
</feature>
<keyword evidence="4 17" id="KW-0812">Transmembrane</keyword>
<feature type="transmembrane region" description="Helical" evidence="17">
    <location>
        <begin position="107"/>
        <end position="126"/>
    </location>
</feature>
<dbReference type="PRINTS" id="PR00176">
    <property type="entry name" value="NANEUSMPORT"/>
</dbReference>
<dbReference type="OrthoDB" id="6581954at2759"/>
<keyword evidence="5" id="KW-0769">Symport</keyword>
<evidence type="ECO:0000313" key="19">
    <source>
        <dbReference type="Proteomes" id="UP000728032"/>
    </source>
</evidence>
<feature type="transmembrane region" description="Helical" evidence="17">
    <location>
        <begin position="201"/>
        <end position="219"/>
    </location>
</feature>
<gene>
    <name evidence="18" type="ORF">ONB1V03_LOCUS8443</name>
</gene>
<evidence type="ECO:0000256" key="9">
    <source>
        <dbReference type="ARBA" id="ARBA00023065"/>
    </source>
</evidence>
<dbReference type="EMBL" id="CAJPVJ010004828">
    <property type="protein sequence ID" value="CAG2168959.1"/>
    <property type="molecule type" value="Genomic_DNA"/>
</dbReference>
<evidence type="ECO:0000256" key="14">
    <source>
        <dbReference type="ARBA" id="ARBA00040215"/>
    </source>
</evidence>
<organism evidence="18">
    <name type="scientific">Oppiella nova</name>
    <dbReference type="NCBI Taxonomy" id="334625"/>
    <lineage>
        <taxon>Eukaryota</taxon>
        <taxon>Metazoa</taxon>
        <taxon>Ecdysozoa</taxon>
        <taxon>Arthropoda</taxon>
        <taxon>Chelicerata</taxon>
        <taxon>Arachnida</taxon>
        <taxon>Acari</taxon>
        <taxon>Acariformes</taxon>
        <taxon>Sarcoptiformes</taxon>
        <taxon>Oribatida</taxon>
        <taxon>Brachypylina</taxon>
        <taxon>Oppioidea</taxon>
        <taxon>Oppiidae</taxon>
        <taxon>Oppiella</taxon>
    </lineage>
</organism>
<evidence type="ECO:0000256" key="4">
    <source>
        <dbReference type="ARBA" id="ARBA00022692"/>
    </source>
</evidence>
<keyword evidence="11" id="KW-0325">Glycoprotein</keyword>
<evidence type="ECO:0000256" key="17">
    <source>
        <dbReference type="SAM" id="Phobius"/>
    </source>
</evidence>
<keyword evidence="10 17" id="KW-0472">Membrane</keyword>
<feature type="transmembrane region" description="Helical" evidence="17">
    <location>
        <begin position="284"/>
        <end position="301"/>
    </location>
</feature>
<protein>
    <recommendedName>
        <fullName evidence="14">Sodium-dependent nutrient amino acid transporter 1</fullName>
    </recommendedName>
</protein>
<evidence type="ECO:0000256" key="10">
    <source>
        <dbReference type="ARBA" id="ARBA00023136"/>
    </source>
</evidence>
<feature type="transmembrane region" description="Helical" evidence="17">
    <location>
        <begin position="373"/>
        <end position="394"/>
    </location>
</feature>
<evidence type="ECO:0000256" key="11">
    <source>
        <dbReference type="ARBA" id="ARBA00023180"/>
    </source>
</evidence>
<dbReference type="EMBL" id="OC919653">
    <property type="protein sequence ID" value="CAD7651716.1"/>
    <property type="molecule type" value="Genomic_DNA"/>
</dbReference>